<evidence type="ECO:0000313" key="2">
    <source>
        <dbReference type="Proteomes" id="UP001482620"/>
    </source>
</evidence>
<protein>
    <submittedName>
        <fullName evidence="1">Uncharacterized protein</fullName>
    </submittedName>
</protein>
<accession>A0ABV0VAD1</accession>
<keyword evidence="2" id="KW-1185">Reference proteome</keyword>
<dbReference type="EMBL" id="JAHRIQ010101550">
    <property type="protein sequence ID" value="MEQ2253964.1"/>
    <property type="molecule type" value="Genomic_DNA"/>
</dbReference>
<dbReference type="Proteomes" id="UP001482620">
    <property type="component" value="Unassembled WGS sequence"/>
</dbReference>
<organism evidence="1 2">
    <name type="scientific">Ilyodon furcidens</name>
    <name type="common">goldbreast splitfin</name>
    <dbReference type="NCBI Taxonomy" id="33524"/>
    <lineage>
        <taxon>Eukaryota</taxon>
        <taxon>Metazoa</taxon>
        <taxon>Chordata</taxon>
        <taxon>Craniata</taxon>
        <taxon>Vertebrata</taxon>
        <taxon>Euteleostomi</taxon>
        <taxon>Actinopterygii</taxon>
        <taxon>Neopterygii</taxon>
        <taxon>Teleostei</taxon>
        <taxon>Neoteleostei</taxon>
        <taxon>Acanthomorphata</taxon>
        <taxon>Ovalentaria</taxon>
        <taxon>Atherinomorphae</taxon>
        <taxon>Cyprinodontiformes</taxon>
        <taxon>Goodeidae</taxon>
        <taxon>Ilyodon</taxon>
    </lineage>
</organism>
<comment type="caution">
    <text evidence="1">The sequence shown here is derived from an EMBL/GenBank/DDBJ whole genome shotgun (WGS) entry which is preliminary data.</text>
</comment>
<name>A0ABV0VAD1_9TELE</name>
<evidence type="ECO:0000313" key="1">
    <source>
        <dbReference type="EMBL" id="MEQ2253964.1"/>
    </source>
</evidence>
<proteinExistence type="predicted"/>
<gene>
    <name evidence="1" type="ORF">ILYODFUR_037969</name>
</gene>
<reference evidence="1 2" key="1">
    <citation type="submission" date="2021-06" db="EMBL/GenBank/DDBJ databases">
        <authorList>
            <person name="Palmer J.M."/>
        </authorList>
    </citation>
    <scope>NUCLEOTIDE SEQUENCE [LARGE SCALE GENOMIC DNA]</scope>
    <source>
        <strain evidence="2">if_2019</strain>
        <tissue evidence="1">Muscle</tissue>
    </source>
</reference>
<sequence length="103" mass="11724">MDILSVTKGYRSFIGFSTAFSTDRPLIQYFLSNLLPGTLTLCLGEMFFETADMPRLGHPNDCTTFALKCLGYMYFSEPVLTDETFWCVLSLSSKVWHILFCPI</sequence>